<evidence type="ECO:0000256" key="5">
    <source>
        <dbReference type="ARBA" id="ARBA00022692"/>
    </source>
</evidence>
<feature type="domain" description="TonB-dependent receptor-like beta-barrel" evidence="14">
    <location>
        <begin position="277"/>
        <end position="748"/>
    </location>
</feature>
<geneLocation type="plasmid" evidence="17">
    <name>pcme4a9i</name>
</geneLocation>
<dbReference type="PANTHER" id="PTHR32552:SF81">
    <property type="entry name" value="TONB-DEPENDENT OUTER MEMBRANE RECEPTOR"/>
    <property type="match status" value="1"/>
</dbReference>
<keyword evidence="4" id="KW-0410">Iron transport</keyword>
<reference evidence="16 17" key="1">
    <citation type="submission" date="2017-01" db="EMBL/GenBank/DDBJ databases">
        <title>Complete genome sequence of esterase-producing bacterium Croceicoccus marinus E4A9.</title>
        <authorList>
            <person name="Wu Y.-H."/>
            <person name="Cheng H."/>
            <person name="Xu L."/>
            <person name="Huo Y.-Y."/>
            <person name="Wang C.-S."/>
            <person name="Xu X.-W."/>
        </authorList>
    </citation>
    <scope>NUCLEOTIDE SEQUENCE [LARGE SCALE GENOMIC DNA]</scope>
    <source>
        <strain evidence="16 17">E4A9</strain>
        <plasmid evidence="17">Plasmid pcme4a9i</plasmid>
    </source>
</reference>
<feature type="chain" id="PRO_5011665602" evidence="13">
    <location>
        <begin position="20"/>
        <end position="792"/>
    </location>
</feature>
<gene>
    <name evidence="16" type="ORF">A9D14_15955</name>
</gene>
<evidence type="ECO:0000256" key="4">
    <source>
        <dbReference type="ARBA" id="ARBA00022496"/>
    </source>
</evidence>
<dbReference type="PROSITE" id="PS52016">
    <property type="entry name" value="TONB_DEPENDENT_REC_3"/>
    <property type="match status" value="1"/>
</dbReference>
<evidence type="ECO:0000256" key="12">
    <source>
        <dbReference type="RuleBase" id="RU003357"/>
    </source>
</evidence>
<evidence type="ECO:0000256" key="8">
    <source>
        <dbReference type="ARBA" id="ARBA00023077"/>
    </source>
</evidence>
<evidence type="ECO:0000259" key="14">
    <source>
        <dbReference type="Pfam" id="PF00593"/>
    </source>
</evidence>
<evidence type="ECO:0000256" key="1">
    <source>
        <dbReference type="ARBA" id="ARBA00004571"/>
    </source>
</evidence>
<evidence type="ECO:0000313" key="17">
    <source>
        <dbReference type="Proteomes" id="UP000195807"/>
    </source>
</evidence>
<evidence type="ECO:0000313" key="16">
    <source>
        <dbReference type="EMBL" id="ARU18150.1"/>
    </source>
</evidence>
<evidence type="ECO:0000256" key="3">
    <source>
        <dbReference type="ARBA" id="ARBA00022452"/>
    </source>
</evidence>
<feature type="domain" description="TonB-dependent receptor plug" evidence="15">
    <location>
        <begin position="47"/>
        <end position="149"/>
    </location>
</feature>
<dbReference type="Proteomes" id="UP000195807">
    <property type="component" value="Plasmid pCME4A9I"/>
</dbReference>
<name>A0A1Z1FHE9_9SPHN</name>
<dbReference type="AlphaFoldDB" id="A0A1Z1FHE9"/>
<organism evidence="16 17">
    <name type="scientific">Croceicoccus marinus</name>
    <dbReference type="NCBI Taxonomy" id="450378"/>
    <lineage>
        <taxon>Bacteria</taxon>
        <taxon>Pseudomonadati</taxon>
        <taxon>Pseudomonadota</taxon>
        <taxon>Alphaproteobacteria</taxon>
        <taxon>Sphingomonadales</taxon>
        <taxon>Erythrobacteraceae</taxon>
        <taxon>Croceicoccus</taxon>
    </lineage>
</organism>
<evidence type="ECO:0000256" key="2">
    <source>
        <dbReference type="ARBA" id="ARBA00022448"/>
    </source>
</evidence>
<sequence>MALFVAALAAGAAANPAFAQDTTGQTGEEVAPAGTIIVTAQRRAENLQDVPVSLTAVTEEALESRQINDLSGIAAAAPSLQVGADNNFAVRGVGTLAFANTIDTSVALALDEVNLGRPDLGTPLLYDVARVEVLNGPQGLLFGKNASAGLLNIVTARPEIGAMSGSTDIEISNRATPGADRNAPGIIAKQVLNIPVSANSALRLNALYAYQESPVTRLVPFEGGTVPFVDVPNKNYDANRNIQLKAKYLYESDGGLSIYVIGDYNELRTGLNRFGNTYLQFGEGSAREQLVLDAGAVPGPDNFLNTADGGFFVDSDIGGAQATVSYEFGSGFEISNVFAWRYFDTQQNLDVDLVPTAEVNTNYSDTAYDQFSNELRLSLPSGERLSGQVGLYYFRSKLDTSNALFGNAGFPSFLLPSFPFCVGAEVAPGGPPNCSVSNDYFLGRSYFATQDTTSYAGFGQLNYELADGLEVFAGGRVTRDEVELEVDQGQIDAFINLGVLPGVYTGETSNTNFSWKIGGQYEPTRNIMLYGFYGRGYKGPGFNTTAIADANGVAQVQPIDPETSDAFEIGVKTTLLDGAVTFNVSAFRTKFDDFQVQAFDQELLTYVVQNAAKVTTQGVEVTLGARPFDGLSINGAATFLDAEFDSFPGAQCYLGQPDPSCAVDGTFDAGGNTLPLSPDLTATVQAIYEFPVSGDVVPFIEGNWYHRSSVQYQINQVPLANYGAVDTFGFSGGVNINDRVRASVFCKNCTNEHIPVSIATDSGENNDGVVTYNQRFGLDSVRSVGISLSAEY</sequence>
<dbReference type="InterPro" id="IPR000531">
    <property type="entry name" value="Beta-barrel_TonB"/>
</dbReference>
<keyword evidence="6" id="KW-0408">Iron</keyword>
<dbReference type="InterPro" id="IPR012910">
    <property type="entry name" value="Plug_dom"/>
</dbReference>
<comment type="subcellular location">
    <subcellularLocation>
        <location evidence="1 11">Cell outer membrane</location>
        <topology evidence="1 11">Multi-pass membrane protein</topology>
    </subcellularLocation>
</comment>
<dbReference type="InterPro" id="IPR036942">
    <property type="entry name" value="Beta-barrel_TonB_sf"/>
</dbReference>
<dbReference type="PANTHER" id="PTHR32552">
    <property type="entry name" value="FERRICHROME IRON RECEPTOR-RELATED"/>
    <property type="match status" value="1"/>
</dbReference>
<evidence type="ECO:0000256" key="6">
    <source>
        <dbReference type="ARBA" id="ARBA00023004"/>
    </source>
</evidence>
<evidence type="ECO:0000256" key="11">
    <source>
        <dbReference type="PROSITE-ProRule" id="PRU01360"/>
    </source>
</evidence>
<evidence type="ECO:0000256" key="9">
    <source>
        <dbReference type="ARBA" id="ARBA00023136"/>
    </source>
</evidence>
<keyword evidence="8 12" id="KW-0798">TonB box</keyword>
<keyword evidence="2 11" id="KW-0813">Transport</keyword>
<accession>A0A1Z1FHE9</accession>
<dbReference type="STRING" id="450378.GCA_001661675_03206"/>
<evidence type="ECO:0000256" key="7">
    <source>
        <dbReference type="ARBA" id="ARBA00023065"/>
    </source>
</evidence>
<evidence type="ECO:0000256" key="13">
    <source>
        <dbReference type="SAM" id="SignalP"/>
    </source>
</evidence>
<dbReference type="SUPFAM" id="SSF56935">
    <property type="entry name" value="Porins"/>
    <property type="match status" value="1"/>
</dbReference>
<proteinExistence type="inferred from homology"/>
<evidence type="ECO:0000256" key="10">
    <source>
        <dbReference type="ARBA" id="ARBA00023237"/>
    </source>
</evidence>
<keyword evidence="16" id="KW-0614">Plasmid</keyword>
<keyword evidence="7" id="KW-0406">Ion transport</keyword>
<keyword evidence="13" id="KW-0732">Signal</keyword>
<keyword evidence="5 11" id="KW-0812">Transmembrane</keyword>
<dbReference type="EMBL" id="CP019603">
    <property type="protein sequence ID" value="ARU18150.1"/>
    <property type="molecule type" value="Genomic_DNA"/>
</dbReference>
<comment type="similarity">
    <text evidence="11 12">Belongs to the TonB-dependent receptor family.</text>
</comment>
<dbReference type="Pfam" id="PF07715">
    <property type="entry name" value="Plug"/>
    <property type="match status" value="1"/>
</dbReference>
<keyword evidence="3 11" id="KW-1134">Transmembrane beta strand</keyword>
<dbReference type="Gene3D" id="2.40.170.20">
    <property type="entry name" value="TonB-dependent receptor, beta-barrel domain"/>
    <property type="match status" value="1"/>
</dbReference>
<dbReference type="Pfam" id="PF00593">
    <property type="entry name" value="TonB_dep_Rec_b-barrel"/>
    <property type="match status" value="1"/>
</dbReference>
<keyword evidence="10 11" id="KW-0998">Cell outer membrane</keyword>
<keyword evidence="16" id="KW-0675">Receptor</keyword>
<protein>
    <submittedName>
        <fullName evidence="16">TonB-dependent receptor</fullName>
    </submittedName>
</protein>
<dbReference type="GO" id="GO:0006826">
    <property type="term" value="P:iron ion transport"/>
    <property type="evidence" value="ECO:0007669"/>
    <property type="project" value="UniProtKB-KW"/>
</dbReference>
<evidence type="ECO:0000259" key="15">
    <source>
        <dbReference type="Pfam" id="PF07715"/>
    </source>
</evidence>
<keyword evidence="17" id="KW-1185">Reference proteome</keyword>
<dbReference type="KEGG" id="cman:A9D14_15955"/>
<dbReference type="InterPro" id="IPR039426">
    <property type="entry name" value="TonB-dep_rcpt-like"/>
</dbReference>
<feature type="signal peptide" evidence="13">
    <location>
        <begin position="1"/>
        <end position="19"/>
    </location>
</feature>
<dbReference type="GO" id="GO:0009279">
    <property type="term" value="C:cell outer membrane"/>
    <property type="evidence" value="ECO:0007669"/>
    <property type="project" value="UniProtKB-SubCell"/>
</dbReference>
<keyword evidence="9 11" id="KW-0472">Membrane</keyword>